<evidence type="ECO:0000313" key="3">
    <source>
        <dbReference type="EMBL" id="GJT44001.1"/>
    </source>
</evidence>
<proteinExistence type="predicted"/>
<evidence type="ECO:0000256" key="1">
    <source>
        <dbReference type="SAM" id="Coils"/>
    </source>
</evidence>
<organism evidence="3 4">
    <name type="scientific">Tanacetum coccineum</name>
    <dbReference type="NCBI Taxonomy" id="301880"/>
    <lineage>
        <taxon>Eukaryota</taxon>
        <taxon>Viridiplantae</taxon>
        <taxon>Streptophyta</taxon>
        <taxon>Embryophyta</taxon>
        <taxon>Tracheophyta</taxon>
        <taxon>Spermatophyta</taxon>
        <taxon>Magnoliopsida</taxon>
        <taxon>eudicotyledons</taxon>
        <taxon>Gunneridae</taxon>
        <taxon>Pentapetalae</taxon>
        <taxon>asterids</taxon>
        <taxon>campanulids</taxon>
        <taxon>Asterales</taxon>
        <taxon>Asteraceae</taxon>
        <taxon>Asteroideae</taxon>
        <taxon>Anthemideae</taxon>
        <taxon>Anthemidinae</taxon>
        <taxon>Tanacetum</taxon>
    </lineage>
</organism>
<feature type="coiled-coil region" evidence="1">
    <location>
        <begin position="11"/>
        <end position="44"/>
    </location>
</feature>
<gene>
    <name evidence="3" type="ORF">Tco_0952716</name>
</gene>
<keyword evidence="4" id="KW-1185">Reference proteome</keyword>
<accession>A0ABQ5DXR6</accession>
<protein>
    <recommendedName>
        <fullName evidence="5">Reverse transcriptase domain-containing protein</fullName>
    </recommendedName>
</protein>
<reference evidence="3" key="1">
    <citation type="journal article" date="2022" name="Int. J. Mol. Sci.">
        <title>Draft Genome of Tanacetum Coccineum: Genomic Comparison of Closely Related Tanacetum-Family Plants.</title>
        <authorList>
            <person name="Yamashiro T."/>
            <person name="Shiraishi A."/>
            <person name="Nakayama K."/>
            <person name="Satake H."/>
        </authorList>
    </citation>
    <scope>NUCLEOTIDE SEQUENCE</scope>
</reference>
<evidence type="ECO:0008006" key="5">
    <source>
        <dbReference type="Google" id="ProtNLM"/>
    </source>
</evidence>
<dbReference type="Proteomes" id="UP001151760">
    <property type="component" value="Unassembled WGS sequence"/>
</dbReference>
<reference evidence="3" key="2">
    <citation type="submission" date="2022-01" db="EMBL/GenBank/DDBJ databases">
        <authorList>
            <person name="Yamashiro T."/>
            <person name="Shiraishi A."/>
            <person name="Satake H."/>
            <person name="Nakayama K."/>
        </authorList>
    </citation>
    <scope>NUCLEOTIDE SEQUENCE</scope>
</reference>
<evidence type="ECO:0000256" key="2">
    <source>
        <dbReference type="SAM" id="MobiDB-lite"/>
    </source>
</evidence>
<keyword evidence="1" id="KW-0175">Coiled coil</keyword>
<name>A0ABQ5DXR6_9ASTR</name>
<feature type="region of interest" description="Disordered" evidence="2">
    <location>
        <begin position="99"/>
        <end position="125"/>
    </location>
</feature>
<sequence>MADFLLEEKLSQALQALCEKLNKNVEKQEEKNVAEEQATKVSSQYWKPPIYYDDDDDEEESSITLRDIISELPLSFAIAPDFPITDSLIMEDEHLNTIPETESDEENDSSVKDLNLTPSESEDLSEDLSVYLTDYESEYDMPVCDNRDLTRFMLVFVEAAKQSVAVIMCYVVIGCDVIRSMALPKYKFQLNSLYRRHCVVMISFLVTPRVSALAGCDTVCGDSSSKNEGLVDIVSIPPGKEIDQLNAIPDSVQSLLNHANSIILFIEEFVGELAPIDPIPQGIVEADFDPKEDIRLIEKFLNDDSSPEELNSEIPDAIIESFSPSPISVEYSDSLIEEIDIFLAPDDSIPPGIENDDYDSEGDVLFLEELLNNDSISLPEYESFHVDFYNVSSPSHPSEKPPDDDVYFDIELDTGVLTTKVVDNISDNLTRELYVHMPNVLPTLPTLSPVIDTLLPFSSENKDKVFNPGILASNEEKSPHLPSHRGFKAFQIIYFSKSPMMIYGEDIPILNVLFLHFYPP</sequence>
<dbReference type="EMBL" id="BQNB010015777">
    <property type="protein sequence ID" value="GJT44001.1"/>
    <property type="molecule type" value="Genomic_DNA"/>
</dbReference>
<comment type="caution">
    <text evidence="3">The sequence shown here is derived from an EMBL/GenBank/DDBJ whole genome shotgun (WGS) entry which is preliminary data.</text>
</comment>
<evidence type="ECO:0000313" key="4">
    <source>
        <dbReference type="Proteomes" id="UP001151760"/>
    </source>
</evidence>